<evidence type="ECO:0000256" key="1">
    <source>
        <dbReference type="SAM" id="SignalP"/>
    </source>
</evidence>
<organism evidence="2 3">
    <name type="scientific">Emticicia agri</name>
    <dbReference type="NCBI Taxonomy" id="2492393"/>
    <lineage>
        <taxon>Bacteria</taxon>
        <taxon>Pseudomonadati</taxon>
        <taxon>Bacteroidota</taxon>
        <taxon>Cytophagia</taxon>
        <taxon>Cytophagales</taxon>
        <taxon>Leadbetterellaceae</taxon>
        <taxon>Emticicia</taxon>
    </lineage>
</organism>
<feature type="chain" id="PRO_5020685042" evidence="1">
    <location>
        <begin position="21"/>
        <end position="276"/>
    </location>
</feature>
<reference evidence="2 3" key="1">
    <citation type="submission" date="2019-02" db="EMBL/GenBank/DDBJ databases">
        <title>Bacterial novel species Emticicia sp. 17J42-9 isolated from soil.</title>
        <authorList>
            <person name="Jung H.-Y."/>
        </authorList>
    </citation>
    <scope>NUCLEOTIDE SEQUENCE [LARGE SCALE GENOMIC DNA]</scope>
    <source>
        <strain evidence="2 3">17J42-9</strain>
    </source>
</reference>
<comment type="caution">
    <text evidence="2">The sequence shown here is derived from an EMBL/GenBank/DDBJ whole genome shotgun (WGS) entry which is preliminary data.</text>
</comment>
<protein>
    <submittedName>
        <fullName evidence="2">DUF1566 domain-containing protein</fullName>
    </submittedName>
</protein>
<evidence type="ECO:0000313" key="2">
    <source>
        <dbReference type="EMBL" id="RYU93829.1"/>
    </source>
</evidence>
<dbReference type="Proteomes" id="UP000293162">
    <property type="component" value="Unassembled WGS sequence"/>
</dbReference>
<keyword evidence="1" id="KW-0732">Signal</keyword>
<gene>
    <name evidence="2" type="ORF">EWM59_20120</name>
</gene>
<keyword evidence="3" id="KW-1185">Reference proteome</keyword>
<accession>A0A4Q5LW92</accession>
<sequence>MRQISLLLVAVFLFTYQLSAQSVTITPSGTSALIDTKSTTGGVAIPSMSMTQRAALTPKAGLQVFCNNCSPVGAYMYDGTQWKAMFNITNGNTTIYSVGQQAQGGTVIWVDDSGQHGIVAAPADVPMTAPFPYGNIGVKWGDMVNDEFGFPMYVMAMGTGVFDGEKNTEILVHKFGWTLTGAFLCRQMNFNRYGGWYLPSIAELTIMYENRQFLTGFSNTVKLDSYYWSSSEATPTEGTMLNFFDGEISNYTKNKHNHEPGAYPFYAHRARAVRRF</sequence>
<dbReference type="EMBL" id="SEWF01000036">
    <property type="protein sequence ID" value="RYU93829.1"/>
    <property type="molecule type" value="Genomic_DNA"/>
</dbReference>
<dbReference type="RefSeq" id="WP_130023048.1">
    <property type="nucleotide sequence ID" value="NZ_SEWF01000036.1"/>
</dbReference>
<name>A0A4Q5LW92_9BACT</name>
<dbReference type="AlphaFoldDB" id="A0A4Q5LW92"/>
<dbReference type="OrthoDB" id="946948at2"/>
<proteinExistence type="predicted"/>
<evidence type="ECO:0000313" key="3">
    <source>
        <dbReference type="Proteomes" id="UP000293162"/>
    </source>
</evidence>
<feature type="signal peptide" evidence="1">
    <location>
        <begin position="1"/>
        <end position="20"/>
    </location>
</feature>